<feature type="region of interest" description="Disordered" evidence="1">
    <location>
        <begin position="61"/>
        <end position="95"/>
    </location>
</feature>
<comment type="caution">
    <text evidence="3">The sequence shown here is derived from an EMBL/GenBank/DDBJ whole genome shotgun (WGS) entry which is preliminary data.</text>
</comment>
<keyword evidence="2" id="KW-1133">Transmembrane helix</keyword>
<organism evidence="3 4">
    <name type="scientific">Microbacterium aquimaris</name>
    <dbReference type="NCBI Taxonomy" id="459816"/>
    <lineage>
        <taxon>Bacteria</taxon>
        <taxon>Bacillati</taxon>
        <taxon>Actinomycetota</taxon>
        <taxon>Actinomycetes</taxon>
        <taxon>Micrococcales</taxon>
        <taxon>Microbacteriaceae</taxon>
        <taxon>Microbacterium</taxon>
    </lineage>
</organism>
<protein>
    <submittedName>
        <fullName evidence="3">Dioxygenase</fullName>
    </submittedName>
</protein>
<evidence type="ECO:0000313" key="3">
    <source>
        <dbReference type="EMBL" id="MDZ8162367.1"/>
    </source>
</evidence>
<gene>
    <name evidence="3" type="ORF">R2Q92_11040</name>
</gene>
<dbReference type="EMBL" id="JAWJYN010000002">
    <property type="protein sequence ID" value="MDZ8162367.1"/>
    <property type="molecule type" value="Genomic_DNA"/>
</dbReference>
<proteinExistence type="predicted"/>
<keyword evidence="3" id="KW-0223">Dioxygenase</keyword>
<accession>A0ABU5N8C0</accession>
<reference evidence="3 4" key="1">
    <citation type="submission" date="2023-10" db="EMBL/GenBank/DDBJ databases">
        <title>Microbacterium xanthum sp. nov., isolated from seaweed.</title>
        <authorList>
            <person name="Lee S.D."/>
        </authorList>
    </citation>
    <scope>NUCLEOTIDE SEQUENCE [LARGE SCALE GENOMIC DNA]</scope>
    <source>
        <strain evidence="3 4">KCTC 19124</strain>
    </source>
</reference>
<name>A0ABU5N8C0_9MICO</name>
<evidence type="ECO:0000256" key="2">
    <source>
        <dbReference type="SAM" id="Phobius"/>
    </source>
</evidence>
<dbReference type="Proteomes" id="UP001291912">
    <property type="component" value="Unassembled WGS sequence"/>
</dbReference>
<dbReference type="GO" id="GO:0051213">
    <property type="term" value="F:dioxygenase activity"/>
    <property type="evidence" value="ECO:0007669"/>
    <property type="project" value="UniProtKB-KW"/>
</dbReference>
<sequence length="95" mass="10469">MARNDRRNRDERERARLYEARRRFHDDHVRRRSRDNLVAGVGGAVVLAGVIALQTVYFTTGPGAPTPDPAETVVSEPTPTATDIETVDPTPSTTP</sequence>
<keyword evidence="2" id="KW-0472">Membrane</keyword>
<evidence type="ECO:0000313" key="4">
    <source>
        <dbReference type="Proteomes" id="UP001291912"/>
    </source>
</evidence>
<feature type="compositionally biased region" description="Polar residues" evidence="1">
    <location>
        <begin position="75"/>
        <end position="95"/>
    </location>
</feature>
<keyword evidence="2" id="KW-0812">Transmembrane</keyword>
<feature type="transmembrane region" description="Helical" evidence="2">
    <location>
        <begin position="37"/>
        <end position="58"/>
    </location>
</feature>
<evidence type="ECO:0000256" key="1">
    <source>
        <dbReference type="SAM" id="MobiDB-lite"/>
    </source>
</evidence>
<keyword evidence="4" id="KW-1185">Reference proteome</keyword>
<dbReference type="RefSeq" id="WP_194424826.1">
    <property type="nucleotide sequence ID" value="NZ_BAAAPT010000002.1"/>
</dbReference>
<keyword evidence="3" id="KW-0560">Oxidoreductase</keyword>